<evidence type="ECO:0000256" key="1">
    <source>
        <dbReference type="ARBA" id="ARBA00004651"/>
    </source>
</evidence>
<dbReference type="GO" id="GO:0005886">
    <property type="term" value="C:plasma membrane"/>
    <property type="evidence" value="ECO:0007669"/>
    <property type="project" value="UniProtKB-SubCell"/>
</dbReference>
<evidence type="ECO:0000256" key="3">
    <source>
        <dbReference type="ARBA" id="ARBA00022692"/>
    </source>
</evidence>
<dbReference type="AlphaFoldDB" id="A0A3A3Z1Q9"/>
<feature type="transmembrane region" description="Helical" evidence="6">
    <location>
        <begin position="413"/>
        <end position="433"/>
    </location>
</feature>
<comment type="subcellular location">
    <subcellularLocation>
        <location evidence="1">Cell membrane</location>
        <topology evidence="1">Multi-pass membrane protein</topology>
    </subcellularLocation>
</comment>
<feature type="transmembrane region" description="Helical" evidence="6">
    <location>
        <begin position="173"/>
        <end position="190"/>
    </location>
</feature>
<comment type="caution">
    <text evidence="7">The sequence shown here is derived from an EMBL/GenBank/DDBJ whole genome shotgun (WGS) entry which is preliminary data.</text>
</comment>
<dbReference type="InterPro" id="IPR050833">
    <property type="entry name" value="Poly_Biosynth_Transport"/>
</dbReference>
<keyword evidence="3 6" id="KW-0812">Transmembrane</keyword>
<gene>
    <name evidence="7" type="ORF">D5H78_04540</name>
</gene>
<evidence type="ECO:0000256" key="5">
    <source>
        <dbReference type="ARBA" id="ARBA00023136"/>
    </source>
</evidence>
<feature type="transmembrane region" description="Helical" evidence="6">
    <location>
        <begin position="136"/>
        <end position="161"/>
    </location>
</feature>
<feature type="transmembrane region" description="Helical" evidence="6">
    <location>
        <begin position="388"/>
        <end position="407"/>
    </location>
</feature>
<accession>A0A3A3Z1Q9</accession>
<evidence type="ECO:0008006" key="9">
    <source>
        <dbReference type="Google" id="ProtNLM"/>
    </source>
</evidence>
<proteinExistence type="predicted"/>
<dbReference type="Proteomes" id="UP000265614">
    <property type="component" value="Unassembled WGS sequence"/>
</dbReference>
<keyword evidence="8" id="KW-1185">Reference proteome</keyword>
<feature type="transmembrane region" description="Helical" evidence="6">
    <location>
        <begin position="21"/>
        <end position="46"/>
    </location>
</feature>
<sequence>MLAERVVAAREGLSRSPLLRAGGSLAVARLTATLSAFVATPVLLAALGPDRFAVYAIGSGAFLYLSVLDLGFSDRCLLVCSAAVSRGDRESAARAVRRAVASYAVAGLGVVLALATSWQALSGVLNVPADLRRESLVLLCLLVLSWFAQKATTCAGSLAALRGRFGRAQVAPAWGVAALPLVAAACAVVQPDLALLGAGQLAVTGLVLAAALLLARQDYAWLSREGGQERPDGESGEVRPAPHRGFGLYVQLSALADIVVFAGDRFLVSAQLGLRGVAGLEVANRPATLVRMVSVAPLPVLFATMARRGADAQESLVRRTSAWQAAVTAVCAAALVGASGPLLELWLPGTIGRDLVLLMQLLVPAYAVHSLTGIYSSALKARGLAGPTCAFSLACALLKTTLFFLLLPTQGLLAVGWASLVGLSLPSVAFMLLVDRRIGLTRDCAPRLAGFVLATAAGSLAGARAADLAGSSPVLGLLLGTASACTVAALAWLFWARLLLALRAAAPSTVPDHVEHR</sequence>
<feature type="transmembrane region" description="Helical" evidence="6">
    <location>
        <begin position="445"/>
        <end position="463"/>
    </location>
</feature>
<keyword evidence="4 6" id="KW-1133">Transmembrane helix</keyword>
<protein>
    <recommendedName>
        <fullName evidence="9">Lipopolysaccharide biosynthesis protein</fullName>
    </recommendedName>
</protein>
<evidence type="ECO:0000256" key="6">
    <source>
        <dbReference type="SAM" id="Phobius"/>
    </source>
</evidence>
<feature type="transmembrane region" description="Helical" evidence="6">
    <location>
        <begin position="355"/>
        <end position="376"/>
    </location>
</feature>
<keyword evidence="5 6" id="KW-0472">Membrane</keyword>
<dbReference type="PANTHER" id="PTHR30250:SF26">
    <property type="entry name" value="PSMA PROTEIN"/>
    <property type="match status" value="1"/>
</dbReference>
<name>A0A3A3Z1Q9_9ACTN</name>
<feature type="transmembrane region" description="Helical" evidence="6">
    <location>
        <begin position="322"/>
        <end position="343"/>
    </location>
</feature>
<evidence type="ECO:0000256" key="2">
    <source>
        <dbReference type="ARBA" id="ARBA00022475"/>
    </source>
</evidence>
<feature type="transmembrane region" description="Helical" evidence="6">
    <location>
        <begin position="52"/>
        <end position="72"/>
    </location>
</feature>
<reference evidence="7 8" key="1">
    <citation type="submission" date="2018-09" db="EMBL/GenBank/DDBJ databases">
        <title>YIM 75000 draft genome.</title>
        <authorList>
            <person name="Tang S."/>
            <person name="Feng Y."/>
        </authorList>
    </citation>
    <scope>NUCLEOTIDE SEQUENCE [LARGE SCALE GENOMIC DNA]</scope>
    <source>
        <strain evidence="7 8">YIM 75000</strain>
    </source>
</reference>
<evidence type="ECO:0000313" key="8">
    <source>
        <dbReference type="Proteomes" id="UP000265614"/>
    </source>
</evidence>
<feature type="transmembrane region" description="Helical" evidence="6">
    <location>
        <begin position="99"/>
        <end position="121"/>
    </location>
</feature>
<feature type="transmembrane region" description="Helical" evidence="6">
    <location>
        <begin position="475"/>
        <end position="495"/>
    </location>
</feature>
<dbReference type="RefSeq" id="WP_119949106.1">
    <property type="nucleotide sequence ID" value="NZ_QZEZ01000001.1"/>
</dbReference>
<evidence type="ECO:0000313" key="7">
    <source>
        <dbReference type="EMBL" id="RJK98180.1"/>
    </source>
</evidence>
<dbReference type="PANTHER" id="PTHR30250">
    <property type="entry name" value="PST FAMILY PREDICTED COLANIC ACID TRANSPORTER"/>
    <property type="match status" value="1"/>
</dbReference>
<organism evidence="7 8">
    <name type="scientific">Vallicoccus soli</name>
    <dbReference type="NCBI Taxonomy" id="2339232"/>
    <lineage>
        <taxon>Bacteria</taxon>
        <taxon>Bacillati</taxon>
        <taxon>Actinomycetota</taxon>
        <taxon>Actinomycetes</taxon>
        <taxon>Motilibacterales</taxon>
        <taxon>Vallicoccaceae</taxon>
        <taxon>Vallicoccus</taxon>
    </lineage>
</organism>
<feature type="transmembrane region" description="Helical" evidence="6">
    <location>
        <begin position="196"/>
        <end position="215"/>
    </location>
</feature>
<evidence type="ECO:0000256" key="4">
    <source>
        <dbReference type="ARBA" id="ARBA00022989"/>
    </source>
</evidence>
<keyword evidence="2" id="KW-1003">Cell membrane</keyword>
<dbReference type="EMBL" id="QZEZ01000001">
    <property type="protein sequence ID" value="RJK98180.1"/>
    <property type="molecule type" value="Genomic_DNA"/>
</dbReference>